<dbReference type="GO" id="GO:0008270">
    <property type="term" value="F:zinc ion binding"/>
    <property type="evidence" value="ECO:0007669"/>
    <property type="project" value="UniProtKB-KW"/>
</dbReference>
<dbReference type="GO" id="GO:0046983">
    <property type="term" value="F:protein dimerization activity"/>
    <property type="evidence" value="ECO:0007669"/>
    <property type="project" value="InterPro"/>
</dbReference>
<dbReference type="PANTHER" id="PTHR46481">
    <property type="entry name" value="ZINC FINGER BED DOMAIN-CONTAINING PROTEIN 4"/>
    <property type="match status" value="1"/>
</dbReference>
<evidence type="ECO:0000256" key="7">
    <source>
        <dbReference type="ARBA" id="ARBA00023163"/>
    </source>
</evidence>
<dbReference type="InterPro" id="IPR012337">
    <property type="entry name" value="RNaseH-like_sf"/>
</dbReference>
<feature type="domain" description="BED-type" evidence="10">
    <location>
        <begin position="24"/>
        <end position="70"/>
    </location>
</feature>
<accession>O96691</accession>
<evidence type="ECO:0000313" key="11">
    <source>
        <dbReference type="EMBL" id="AAD03082.1"/>
    </source>
</evidence>
<sequence>MAEKEDSIGCKIANGSYSLSGKRKGRSFVWNILSEILKPDGTLLEGFVYCRTCLKVLKYYNGQTSNLIRHPCCRNIKTSQELRTVTVEDKNEAVKKFTSWVVEDCRPFSVVQGSGFIKLVKFFIKIGASYGEHVDVEDLLPSATTISRNVQKCANEKKEELKEEINNIVSSGGASATIDMWTDNYVKRNFLGVTFHYQKDLKFFDLVLGMKSMNYESSSGDNVLNKLSSMFKEYGVQNMSQIKFITDRGSNMVKALKQNIRLNCSSHLFSNVLDKSFEETEELTDVLASCKKIVKYFKKANLQHLLPTSLKSQCPTRWNSNYGMIKSIIDNWFEINNIMTDNEQSQRLLHVNVSILKVLVSMCKDFETVFNKLQLCSSPSLCYVLPSILKIKNICEFNNSDIAAISVLKENIRKKIEEIWVVNLSIWHKVATFLYPPAINMQPNDLDDIKNFCISQIQNNAISAPTSATSAGNDSLSPTAISPTLTTHFSFNESNQIDQSHSSSLCSKTGGDTFFFTYLVKRTTPQATEKPEDEVERYSREEVEMTENFNLMEWWQSNQSKYPHLSKFALQIHAIPASSAAAERSFSLAGNLITEKRNRIAPGSVDSLLFLNTYYKNYNA</sequence>
<proteinExistence type="predicted"/>
<comment type="subcellular location">
    <subcellularLocation>
        <location evidence="1">Nucleus</location>
    </subcellularLocation>
</comment>
<keyword evidence="4" id="KW-0862">Zinc</keyword>
<reference evidence="11" key="1">
    <citation type="journal article" date="1999" name="Insect Mol. Biol.">
        <title>The Queensland fruit fly, Bactrocera tryoni, contains multiple members of the hAT family of transposable elements.</title>
        <authorList>
            <person name="Pinkerton A.C."/>
            <person name="Whyard S."/>
            <person name="Mende H.A."/>
            <person name="Coates C.J."/>
            <person name="O'Brochta D.A."/>
            <person name="Atkinson P.W."/>
        </authorList>
    </citation>
    <scope>NUCLEOTIDE SEQUENCE</scope>
</reference>
<evidence type="ECO:0000256" key="2">
    <source>
        <dbReference type="ARBA" id="ARBA00022723"/>
    </source>
</evidence>
<evidence type="ECO:0000256" key="1">
    <source>
        <dbReference type="ARBA" id="ARBA00004123"/>
    </source>
</evidence>
<evidence type="ECO:0000259" key="10">
    <source>
        <dbReference type="PROSITE" id="PS50808"/>
    </source>
</evidence>
<dbReference type="OrthoDB" id="10051975at2759"/>
<dbReference type="Pfam" id="PF05699">
    <property type="entry name" value="Dimer_Tnp_hAT"/>
    <property type="match status" value="1"/>
</dbReference>
<dbReference type="GO" id="GO:0005634">
    <property type="term" value="C:nucleus"/>
    <property type="evidence" value="ECO:0007669"/>
    <property type="project" value="UniProtKB-SubCell"/>
</dbReference>
<dbReference type="Pfam" id="PF10683">
    <property type="entry name" value="DBD_Tnp_Hermes"/>
    <property type="match status" value="1"/>
</dbReference>
<keyword evidence="8" id="KW-0539">Nucleus</keyword>
<keyword evidence="2" id="KW-0479">Metal-binding</keyword>
<evidence type="ECO:0000256" key="9">
    <source>
        <dbReference type="PROSITE-ProRule" id="PRU00027"/>
    </source>
</evidence>
<keyword evidence="7" id="KW-0804">Transcription</keyword>
<dbReference type="InterPro" id="IPR052035">
    <property type="entry name" value="ZnF_BED_domain_contain"/>
</dbReference>
<dbReference type="InterPro" id="IPR018473">
    <property type="entry name" value="Hermes_transposase_DNA-db"/>
</dbReference>
<dbReference type="GO" id="GO:0003677">
    <property type="term" value="F:DNA binding"/>
    <property type="evidence" value="ECO:0007669"/>
    <property type="project" value="UniProtKB-KW"/>
</dbReference>
<keyword evidence="5" id="KW-0805">Transcription regulation</keyword>
<dbReference type="InterPro" id="IPR008906">
    <property type="entry name" value="HATC_C_dom"/>
</dbReference>
<evidence type="ECO:0000256" key="3">
    <source>
        <dbReference type="ARBA" id="ARBA00022771"/>
    </source>
</evidence>
<dbReference type="SUPFAM" id="SSF140996">
    <property type="entry name" value="Hermes dimerisation domain"/>
    <property type="match status" value="1"/>
</dbReference>
<name>O96691_BACRY</name>
<dbReference type="PANTHER" id="PTHR46481:SF10">
    <property type="entry name" value="ZINC FINGER BED DOMAIN-CONTAINING PROTEIN 39"/>
    <property type="match status" value="1"/>
</dbReference>
<dbReference type="EMBL" id="AF110403">
    <property type="protein sequence ID" value="AAD03082.1"/>
    <property type="molecule type" value="Genomic_DNA"/>
</dbReference>
<dbReference type="Gene3D" id="1.10.10.1070">
    <property type="entry name" value="Zinc finger, BED domain-containing"/>
    <property type="match status" value="1"/>
</dbReference>
<dbReference type="PROSITE" id="PS50808">
    <property type="entry name" value="ZF_BED"/>
    <property type="match status" value="1"/>
</dbReference>
<evidence type="ECO:0000256" key="5">
    <source>
        <dbReference type="ARBA" id="ARBA00023015"/>
    </source>
</evidence>
<dbReference type="SUPFAM" id="SSF53098">
    <property type="entry name" value="Ribonuclease H-like"/>
    <property type="match status" value="1"/>
</dbReference>
<evidence type="ECO:0000256" key="8">
    <source>
        <dbReference type="ARBA" id="ARBA00023242"/>
    </source>
</evidence>
<protein>
    <submittedName>
        <fullName evidence="11">Putative transposase</fullName>
    </submittedName>
</protein>
<evidence type="ECO:0000256" key="4">
    <source>
        <dbReference type="ARBA" id="ARBA00022833"/>
    </source>
</evidence>
<organism evidence="11">
    <name type="scientific">Bactrocera tryoni</name>
    <name type="common">Queensland fruit fly</name>
    <name type="synonym">Tephritis tryoni</name>
    <dbReference type="NCBI Taxonomy" id="59916"/>
    <lineage>
        <taxon>Eukaryota</taxon>
        <taxon>Metazoa</taxon>
        <taxon>Ecdysozoa</taxon>
        <taxon>Arthropoda</taxon>
        <taxon>Hexapoda</taxon>
        <taxon>Insecta</taxon>
        <taxon>Pterygota</taxon>
        <taxon>Neoptera</taxon>
        <taxon>Endopterygota</taxon>
        <taxon>Diptera</taxon>
        <taxon>Brachycera</taxon>
        <taxon>Muscomorpha</taxon>
        <taxon>Tephritoidea</taxon>
        <taxon>Tephritidae</taxon>
        <taxon>Bactrocera</taxon>
        <taxon>Bactrocera</taxon>
    </lineage>
</organism>
<keyword evidence="3 9" id="KW-0863">Zinc-finger</keyword>
<dbReference type="SMART" id="SM00614">
    <property type="entry name" value="ZnF_BED"/>
    <property type="match status" value="1"/>
</dbReference>
<evidence type="ECO:0000256" key="6">
    <source>
        <dbReference type="ARBA" id="ARBA00023125"/>
    </source>
</evidence>
<keyword evidence="6" id="KW-0238">DNA-binding</keyword>
<dbReference type="AlphaFoldDB" id="O96691"/>
<dbReference type="InterPro" id="IPR003656">
    <property type="entry name" value="Znf_BED"/>
</dbReference>